<dbReference type="InterPro" id="IPR020584">
    <property type="entry name" value="DNA_recomb/repair_RecA_CS"/>
</dbReference>
<dbReference type="PANTHER" id="PTHR45900:SF1">
    <property type="entry name" value="MITOCHONDRIAL DNA REPAIR PROTEIN RECA HOMOLOG-RELATED"/>
    <property type="match status" value="1"/>
</dbReference>
<dbReference type="PROSITE" id="PS50163">
    <property type="entry name" value="RECA_3"/>
    <property type="match status" value="1"/>
</dbReference>
<keyword evidence="13" id="KW-1185">Reference proteome</keyword>
<feature type="binding site" evidence="7">
    <location>
        <begin position="71"/>
        <end position="78"/>
    </location>
    <ligand>
        <name>ATP</name>
        <dbReference type="ChEBI" id="CHEBI:30616"/>
    </ligand>
</feature>
<gene>
    <name evidence="7 12" type="primary">recA</name>
    <name evidence="12" type="ORF">PQO03_10535</name>
</gene>
<keyword evidence="7" id="KW-0963">Cytoplasm</keyword>
<dbReference type="InterPro" id="IPR049428">
    <property type="entry name" value="RecA-like_N"/>
</dbReference>
<evidence type="ECO:0000256" key="1">
    <source>
        <dbReference type="ARBA" id="ARBA00009391"/>
    </source>
</evidence>
<evidence type="ECO:0000256" key="5">
    <source>
        <dbReference type="ARBA" id="ARBA00023125"/>
    </source>
</evidence>
<evidence type="ECO:0000256" key="7">
    <source>
        <dbReference type="HAMAP-Rule" id="MF_00268"/>
    </source>
</evidence>
<dbReference type="CDD" id="cd00983">
    <property type="entry name" value="RecA"/>
    <property type="match status" value="1"/>
</dbReference>
<dbReference type="Proteomes" id="UP001214250">
    <property type="component" value="Chromosome 1"/>
</dbReference>
<dbReference type="PROSITE" id="PS00321">
    <property type="entry name" value="RECA_1"/>
    <property type="match status" value="1"/>
</dbReference>
<dbReference type="Pfam" id="PF21096">
    <property type="entry name" value="RecA_C"/>
    <property type="match status" value="1"/>
</dbReference>
<dbReference type="EMBL" id="CP117811">
    <property type="protein sequence ID" value="WDE96150.1"/>
    <property type="molecule type" value="Genomic_DNA"/>
</dbReference>
<keyword evidence="3 7" id="KW-0547">Nucleotide-binding</keyword>
<evidence type="ECO:0000256" key="4">
    <source>
        <dbReference type="ARBA" id="ARBA00022840"/>
    </source>
</evidence>
<sequence length="348" mass="37656">MAKKDTENKDRERNLSLAISQINKEYGSGAIMKLGDKPHSDVSVISTGALALDMALGVYGMPRGRIIEIYGPESSGKTSVCLHTIANAQKSGGTCAFIDTEHALDPQYARMIGVNTQDLLVSQPDCGEDALNIAQTLISSNSVDVLVIDSVAALTPRAELDGQIGDSHVGLQARLMSSALRSLAGAINKTRTCLIFTNQLREKIGVMYGNPEVTPGGKALKFYASIRLEIRRAAVIQNPAGEVLGNRVKVKVVKNKIAPPFRKAEFDIMYNEGISRAGSILDVAVELEIISKKGSWFSFEGRQLGQGREQSKDAIKSDEKLETTILDRVKTILKKDGAPEEEEVNIEA</sequence>
<accession>A0ABY7VPR0</accession>
<dbReference type="Pfam" id="PF00154">
    <property type="entry name" value="RecA_N"/>
    <property type="match status" value="1"/>
</dbReference>
<dbReference type="InterPro" id="IPR003593">
    <property type="entry name" value="AAA+_ATPase"/>
</dbReference>
<name>A0ABY7VPR0_9BACT</name>
<evidence type="ECO:0000256" key="6">
    <source>
        <dbReference type="ARBA" id="ARBA00023172"/>
    </source>
</evidence>
<comment type="subcellular location">
    <subcellularLocation>
        <location evidence="7">Cytoplasm</location>
    </subcellularLocation>
</comment>
<dbReference type="SMART" id="SM00382">
    <property type="entry name" value="AAA"/>
    <property type="match status" value="1"/>
</dbReference>
<evidence type="ECO:0000256" key="3">
    <source>
        <dbReference type="ARBA" id="ARBA00022741"/>
    </source>
</evidence>
<evidence type="ECO:0000256" key="8">
    <source>
        <dbReference type="RuleBase" id="RU000526"/>
    </source>
</evidence>
<dbReference type="PROSITE" id="PS50162">
    <property type="entry name" value="RECA_2"/>
    <property type="match status" value="1"/>
</dbReference>
<dbReference type="InterPro" id="IPR013765">
    <property type="entry name" value="DNA_recomb/repair_RecA"/>
</dbReference>
<dbReference type="InterPro" id="IPR020587">
    <property type="entry name" value="RecA_monomer-monomer_interface"/>
</dbReference>
<dbReference type="SUPFAM" id="SSF54752">
    <property type="entry name" value="RecA protein, C-terminal domain"/>
    <property type="match status" value="1"/>
</dbReference>
<evidence type="ECO:0000313" key="13">
    <source>
        <dbReference type="Proteomes" id="UP001214250"/>
    </source>
</evidence>
<evidence type="ECO:0000256" key="2">
    <source>
        <dbReference type="ARBA" id="ARBA00015553"/>
    </source>
</evidence>
<evidence type="ECO:0000259" key="10">
    <source>
        <dbReference type="PROSITE" id="PS50162"/>
    </source>
</evidence>
<dbReference type="PANTHER" id="PTHR45900">
    <property type="entry name" value="RECA"/>
    <property type="match status" value="1"/>
</dbReference>
<proteinExistence type="inferred from homology"/>
<dbReference type="RefSeq" id="WP_274150217.1">
    <property type="nucleotide sequence ID" value="NZ_CP117811.1"/>
</dbReference>
<keyword evidence="7 8" id="KW-0742">SOS response</keyword>
<keyword evidence="4 7" id="KW-0067">ATP-binding</keyword>
<dbReference type="InterPro" id="IPR020588">
    <property type="entry name" value="RecA_ATP-bd"/>
</dbReference>
<dbReference type="SUPFAM" id="SSF52540">
    <property type="entry name" value="P-loop containing nucleoside triphosphate hydrolases"/>
    <property type="match status" value="1"/>
</dbReference>
<evidence type="ECO:0000313" key="12">
    <source>
        <dbReference type="EMBL" id="WDE96150.1"/>
    </source>
</evidence>
<dbReference type="InterPro" id="IPR027417">
    <property type="entry name" value="P-loop_NTPase"/>
</dbReference>
<feature type="domain" description="RecA family profile 1" evidence="10">
    <location>
        <begin position="41"/>
        <end position="200"/>
    </location>
</feature>
<dbReference type="PRINTS" id="PR00142">
    <property type="entry name" value="RECA"/>
</dbReference>
<dbReference type="InterPro" id="IPR049261">
    <property type="entry name" value="RecA-like_C"/>
</dbReference>
<organism evidence="12 13">
    <name type="scientific">Lentisphaera profundi</name>
    <dbReference type="NCBI Taxonomy" id="1658616"/>
    <lineage>
        <taxon>Bacteria</taxon>
        <taxon>Pseudomonadati</taxon>
        <taxon>Lentisphaerota</taxon>
        <taxon>Lentisphaeria</taxon>
        <taxon>Lentisphaerales</taxon>
        <taxon>Lentisphaeraceae</taxon>
        <taxon>Lentisphaera</taxon>
    </lineage>
</organism>
<dbReference type="Gene3D" id="3.40.50.300">
    <property type="entry name" value="P-loop containing nucleotide triphosphate hydrolases"/>
    <property type="match status" value="1"/>
</dbReference>
<evidence type="ECO:0000256" key="9">
    <source>
        <dbReference type="RuleBase" id="RU004527"/>
    </source>
</evidence>
<reference evidence="12 13" key="1">
    <citation type="submission" date="2023-02" db="EMBL/GenBank/DDBJ databases">
        <title>Genome sequence of Lentisphaera profundi SAORIC-696.</title>
        <authorList>
            <person name="Kim e."/>
            <person name="Cho J.-C."/>
            <person name="Choi A."/>
            <person name="Kang I."/>
        </authorList>
    </citation>
    <scope>NUCLEOTIDE SEQUENCE [LARGE SCALE GENOMIC DNA]</scope>
    <source>
        <strain evidence="12 13">SAORIC-696</strain>
    </source>
</reference>
<evidence type="ECO:0000259" key="11">
    <source>
        <dbReference type="PROSITE" id="PS50163"/>
    </source>
</evidence>
<protein>
    <recommendedName>
        <fullName evidence="2 7">Protein RecA</fullName>
    </recommendedName>
    <alternativeName>
        <fullName evidence="7 8">Recombinase A</fullName>
    </alternativeName>
</protein>
<keyword evidence="7 9" id="KW-0227">DNA damage</keyword>
<keyword evidence="7 8" id="KW-0234">DNA repair</keyword>
<comment type="function">
    <text evidence="7">Can catalyze the hydrolysis of ATP in the presence of single-stranded DNA, the ATP-dependent uptake of single-stranded DNA by duplex DNA, and the ATP-dependent hybridization of homologous single-stranded DNAs. It interacts with LexA causing its activation and leading to its autocatalytic cleavage.</text>
</comment>
<keyword evidence="6 7" id="KW-0233">DNA recombination</keyword>
<comment type="similarity">
    <text evidence="1 7 9">Belongs to the RecA family.</text>
</comment>
<keyword evidence="5 7" id="KW-0238">DNA-binding</keyword>
<dbReference type="NCBIfam" id="TIGR02012">
    <property type="entry name" value="tigrfam_recA"/>
    <property type="match status" value="1"/>
</dbReference>
<feature type="domain" description="RecA family profile 2" evidence="11">
    <location>
        <begin position="205"/>
        <end position="279"/>
    </location>
</feature>
<dbReference type="HAMAP" id="MF_00268">
    <property type="entry name" value="RecA"/>
    <property type="match status" value="1"/>
</dbReference>
<dbReference type="InterPro" id="IPR023400">
    <property type="entry name" value="RecA_C_sf"/>
</dbReference>